<name>A0A2S8GMH6_9BACT</name>
<proteinExistence type="predicted"/>
<dbReference type="RefSeq" id="WP_105336113.1">
    <property type="nucleotide sequence ID" value="NZ_PUHZ01000014.1"/>
</dbReference>
<evidence type="ECO:0000256" key="1">
    <source>
        <dbReference type="SAM" id="MobiDB-lite"/>
    </source>
</evidence>
<dbReference type="EMBL" id="PUHZ01000014">
    <property type="protein sequence ID" value="PQO45622.1"/>
    <property type="molecule type" value="Genomic_DNA"/>
</dbReference>
<organism evidence="2 3">
    <name type="scientific">Blastopirellula marina</name>
    <dbReference type="NCBI Taxonomy" id="124"/>
    <lineage>
        <taxon>Bacteria</taxon>
        <taxon>Pseudomonadati</taxon>
        <taxon>Planctomycetota</taxon>
        <taxon>Planctomycetia</taxon>
        <taxon>Pirellulales</taxon>
        <taxon>Pirellulaceae</taxon>
        <taxon>Blastopirellula</taxon>
    </lineage>
</organism>
<evidence type="ECO:0000313" key="3">
    <source>
        <dbReference type="Proteomes" id="UP000237819"/>
    </source>
</evidence>
<protein>
    <submittedName>
        <fullName evidence="2">Uncharacterized protein</fullName>
    </submittedName>
</protein>
<dbReference type="OrthoDB" id="333441at2"/>
<feature type="region of interest" description="Disordered" evidence="1">
    <location>
        <begin position="96"/>
        <end position="115"/>
    </location>
</feature>
<accession>A0A2S8GMH6</accession>
<gene>
    <name evidence="2" type="ORF">C5Y93_14390</name>
</gene>
<dbReference type="Proteomes" id="UP000237819">
    <property type="component" value="Unassembled WGS sequence"/>
</dbReference>
<reference evidence="2 3" key="1">
    <citation type="submission" date="2018-02" db="EMBL/GenBank/DDBJ databases">
        <title>Comparative genomes isolates from brazilian mangrove.</title>
        <authorList>
            <person name="Araujo J.E."/>
            <person name="Taketani R.G."/>
            <person name="Silva M.C.P."/>
            <person name="Loureco M.V."/>
            <person name="Andreote F.D."/>
        </authorList>
    </citation>
    <scope>NUCLEOTIDE SEQUENCE [LARGE SCALE GENOMIC DNA]</scope>
    <source>
        <strain evidence="2 3">Nap-Phe MGV</strain>
    </source>
</reference>
<feature type="compositionally biased region" description="Basic and acidic residues" evidence="1">
    <location>
        <begin position="96"/>
        <end position="114"/>
    </location>
</feature>
<evidence type="ECO:0000313" key="2">
    <source>
        <dbReference type="EMBL" id="PQO45622.1"/>
    </source>
</evidence>
<dbReference type="AlphaFoldDB" id="A0A2S8GMH6"/>
<comment type="caution">
    <text evidence="2">The sequence shown here is derived from an EMBL/GenBank/DDBJ whole genome shotgun (WGS) entry which is preliminary data.</text>
</comment>
<sequence length="188" mass="21988">MCQFNTAVMAPDGNESLVRRLAESSRLKWVQLDNPHVMGQLEPGEAYFFTTHGMCDCGSDIGGARQPRVPFGRVPNYEQDVKKLRKRGWSDARIERRMRQQRDDQERKQADWKARQQTAGEELDRWVLFLKSVVQQGAADWIGVMHHMYRGRIDAETIPFERRWVKIDMLDPKMLHELEADVLFTLTK</sequence>